<dbReference type="Proteomes" id="UP000219050">
    <property type="component" value="Plasmid pDY25-E"/>
</dbReference>
<keyword evidence="5" id="KW-0614">Plasmid</keyword>
<accession>A0A291M4S9</accession>
<dbReference type="SMART" id="SM00346">
    <property type="entry name" value="HTH_ICLR"/>
    <property type="match status" value="1"/>
</dbReference>
<organism evidence="5 6">
    <name type="scientific">Pacificitalea manganoxidans</name>
    <dbReference type="NCBI Taxonomy" id="1411902"/>
    <lineage>
        <taxon>Bacteria</taxon>
        <taxon>Pseudomonadati</taxon>
        <taxon>Pseudomonadota</taxon>
        <taxon>Alphaproteobacteria</taxon>
        <taxon>Rhodobacterales</taxon>
        <taxon>Paracoccaceae</taxon>
        <taxon>Pacificitalea</taxon>
    </lineage>
</organism>
<dbReference type="PROSITE" id="PS51078">
    <property type="entry name" value="ICLR_ED"/>
    <property type="match status" value="1"/>
</dbReference>
<dbReference type="InterPro" id="IPR014757">
    <property type="entry name" value="Tscrpt_reg_IclR_C"/>
</dbReference>
<evidence type="ECO:0000313" key="5">
    <source>
        <dbReference type="EMBL" id="ATI43986.1"/>
    </source>
</evidence>
<dbReference type="Pfam" id="PF01614">
    <property type="entry name" value="IclR_C"/>
    <property type="match status" value="1"/>
</dbReference>
<dbReference type="PANTHER" id="PTHR30136:SF24">
    <property type="entry name" value="HTH-TYPE TRANSCRIPTIONAL REPRESSOR ALLR"/>
    <property type="match status" value="1"/>
</dbReference>
<dbReference type="Gene3D" id="3.30.450.40">
    <property type="match status" value="1"/>
</dbReference>
<protein>
    <recommendedName>
        <fullName evidence="4">IclR-ED domain-containing protein</fullName>
    </recommendedName>
</protein>
<dbReference type="KEGG" id="cmag:CBW24_17750"/>
<evidence type="ECO:0000256" key="3">
    <source>
        <dbReference type="ARBA" id="ARBA00023163"/>
    </source>
</evidence>
<dbReference type="EMBL" id="CP021409">
    <property type="protein sequence ID" value="ATI43986.1"/>
    <property type="molecule type" value="Genomic_DNA"/>
</dbReference>
<dbReference type="InterPro" id="IPR036390">
    <property type="entry name" value="WH_DNA-bd_sf"/>
</dbReference>
<gene>
    <name evidence="5" type="ORF">CBW24_17750</name>
</gene>
<keyword evidence="1" id="KW-0805">Transcription regulation</keyword>
<proteinExistence type="predicted"/>
<name>A0A291M4S9_9RHOB</name>
<dbReference type="OrthoDB" id="31778at2"/>
<evidence type="ECO:0000313" key="6">
    <source>
        <dbReference type="Proteomes" id="UP000219050"/>
    </source>
</evidence>
<feature type="domain" description="IclR-ED" evidence="4">
    <location>
        <begin position="63"/>
        <end position="245"/>
    </location>
</feature>
<dbReference type="GO" id="GO:0045892">
    <property type="term" value="P:negative regulation of DNA-templated transcription"/>
    <property type="evidence" value="ECO:0007669"/>
    <property type="project" value="TreeGrafter"/>
</dbReference>
<dbReference type="Gene3D" id="1.10.10.10">
    <property type="entry name" value="Winged helix-like DNA-binding domain superfamily/Winged helix DNA-binding domain"/>
    <property type="match status" value="1"/>
</dbReference>
<reference evidence="5 6" key="1">
    <citation type="submission" date="2017-05" db="EMBL/GenBank/DDBJ databases">
        <title>Comparative genomic and metabolic analysis of manganese-oxidizing mechanisms in Celeribater manganoxidans DY25T: its adaption to the environment of polymetallic nodule.</title>
        <authorList>
            <person name="Wang X."/>
        </authorList>
    </citation>
    <scope>NUCLEOTIDE SEQUENCE [LARGE SCALE GENOMIC DNA]</scope>
    <source>
        <strain evidence="5 6">DY25</strain>
        <plasmid evidence="6">pdy25-e</plasmid>
    </source>
</reference>
<geneLocation type="plasmid" evidence="6">
    <name>pdy25-e</name>
</geneLocation>
<dbReference type="GO" id="GO:0003700">
    <property type="term" value="F:DNA-binding transcription factor activity"/>
    <property type="evidence" value="ECO:0007669"/>
    <property type="project" value="TreeGrafter"/>
</dbReference>
<sequence>MLSNERMLSVLDLFDLEQPEWTFDEIGARIECGRSTLYRHIKLLVDAGLLMTVTESVYRLGPRIIEFDHQIRATDPLIRAARPLMGEIVREEAGVSLLCRRYRDRVLCVHQEASTTHFSSNYERGRARPLLRGAASLAILMHFPSHQLAKLYDQMPEALEDAGLGSSLTELRANLRAMRQNGWVTTEGQVTPGVTGIAAPVFGRGDEISASLSLTIPETGLSDERREALGKRILFCARVVTSASQ</sequence>
<dbReference type="InterPro" id="IPR029016">
    <property type="entry name" value="GAF-like_dom_sf"/>
</dbReference>
<keyword evidence="3" id="KW-0804">Transcription</keyword>
<keyword evidence="6" id="KW-1185">Reference proteome</keyword>
<dbReference type="InterPro" id="IPR005471">
    <property type="entry name" value="Tscrpt_reg_IclR_N"/>
</dbReference>
<dbReference type="InterPro" id="IPR036388">
    <property type="entry name" value="WH-like_DNA-bd_sf"/>
</dbReference>
<dbReference type="SUPFAM" id="SSF55781">
    <property type="entry name" value="GAF domain-like"/>
    <property type="match status" value="1"/>
</dbReference>
<dbReference type="Pfam" id="PF12840">
    <property type="entry name" value="HTH_20"/>
    <property type="match status" value="1"/>
</dbReference>
<evidence type="ECO:0000259" key="4">
    <source>
        <dbReference type="PROSITE" id="PS51078"/>
    </source>
</evidence>
<dbReference type="GO" id="GO:0003677">
    <property type="term" value="F:DNA binding"/>
    <property type="evidence" value="ECO:0007669"/>
    <property type="project" value="UniProtKB-KW"/>
</dbReference>
<dbReference type="SUPFAM" id="SSF46785">
    <property type="entry name" value="Winged helix' DNA-binding domain"/>
    <property type="match status" value="1"/>
</dbReference>
<dbReference type="InterPro" id="IPR050707">
    <property type="entry name" value="HTH_MetabolicPath_Reg"/>
</dbReference>
<keyword evidence="2" id="KW-0238">DNA-binding</keyword>
<evidence type="ECO:0000256" key="1">
    <source>
        <dbReference type="ARBA" id="ARBA00023015"/>
    </source>
</evidence>
<dbReference type="PANTHER" id="PTHR30136">
    <property type="entry name" value="HELIX-TURN-HELIX TRANSCRIPTIONAL REGULATOR, ICLR FAMILY"/>
    <property type="match status" value="1"/>
</dbReference>
<dbReference type="AlphaFoldDB" id="A0A291M4S9"/>
<evidence type="ECO:0000256" key="2">
    <source>
        <dbReference type="ARBA" id="ARBA00023125"/>
    </source>
</evidence>